<proteinExistence type="predicted"/>
<accession>A0A6N6M661</accession>
<comment type="caution">
    <text evidence="2">The sequence shown here is derived from an EMBL/GenBank/DDBJ whole genome shotgun (WGS) entry which is preliminary data.</text>
</comment>
<dbReference type="InterPro" id="IPR006640">
    <property type="entry name" value="SprT-like_domain"/>
</dbReference>
<reference evidence="2 3" key="1">
    <citation type="submission" date="2019-09" db="EMBL/GenBank/DDBJ databases">
        <title>Genomes of Cryomorphaceae.</title>
        <authorList>
            <person name="Bowman J.P."/>
        </authorList>
    </citation>
    <scope>NUCLEOTIDE SEQUENCE [LARGE SCALE GENOMIC DNA]</scope>
    <source>
        <strain evidence="2 3">KCTC 52047</strain>
    </source>
</reference>
<keyword evidence="2" id="KW-0482">Metalloprotease</keyword>
<keyword evidence="2" id="KW-0645">Protease</keyword>
<organism evidence="2 3">
    <name type="scientific">Salibacter halophilus</name>
    <dbReference type="NCBI Taxonomy" id="1803916"/>
    <lineage>
        <taxon>Bacteria</taxon>
        <taxon>Pseudomonadati</taxon>
        <taxon>Bacteroidota</taxon>
        <taxon>Flavobacteriia</taxon>
        <taxon>Flavobacteriales</taxon>
        <taxon>Salibacteraceae</taxon>
        <taxon>Salibacter</taxon>
    </lineage>
</organism>
<feature type="domain" description="SprT-like" evidence="1">
    <location>
        <begin position="29"/>
        <end position="105"/>
    </location>
</feature>
<name>A0A6N6M661_9FLAO</name>
<dbReference type="Proteomes" id="UP000435357">
    <property type="component" value="Unassembled WGS sequence"/>
</dbReference>
<evidence type="ECO:0000313" key="2">
    <source>
        <dbReference type="EMBL" id="KAB1063780.1"/>
    </source>
</evidence>
<dbReference type="AlphaFoldDB" id="A0A6N6M661"/>
<dbReference type="GO" id="GO:0008237">
    <property type="term" value="F:metallopeptidase activity"/>
    <property type="evidence" value="ECO:0007669"/>
    <property type="project" value="UniProtKB-KW"/>
</dbReference>
<dbReference type="GO" id="GO:0006508">
    <property type="term" value="P:proteolysis"/>
    <property type="evidence" value="ECO:0007669"/>
    <property type="project" value="UniProtKB-KW"/>
</dbReference>
<dbReference type="OrthoDB" id="267364at2"/>
<sequence length="204" mass="23969">MPADQFKRVIEKYIPAASVNQVVELFRSEPIQLKIQRARKSKFGDYRSPRGTHGHRISINADLNPYAFLITLIHEFAHYLVYLDHKHKVKPHGVQWKIAFMNVMNPFLNEKVFPQDILKELTKHMRNPKASSCSDPGLFAVLKKYDNKDVLHLRDINTGEVFKLGKRVFQKGEKLRTRYKCLDLQKEKYYLVNEFAEINRIKVS</sequence>
<keyword evidence="3" id="KW-1185">Reference proteome</keyword>
<dbReference type="Pfam" id="PF10263">
    <property type="entry name" value="SprT-like"/>
    <property type="match status" value="1"/>
</dbReference>
<protein>
    <submittedName>
        <fullName evidence="2">SprT family zinc-dependent metalloprotease</fullName>
    </submittedName>
</protein>
<evidence type="ECO:0000313" key="3">
    <source>
        <dbReference type="Proteomes" id="UP000435357"/>
    </source>
</evidence>
<dbReference type="EMBL" id="WACR01000007">
    <property type="protein sequence ID" value="KAB1063780.1"/>
    <property type="molecule type" value="Genomic_DNA"/>
</dbReference>
<dbReference type="GO" id="GO:0006950">
    <property type="term" value="P:response to stress"/>
    <property type="evidence" value="ECO:0007669"/>
    <property type="project" value="UniProtKB-ARBA"/>
</dbReference>
<evidence type="ECO:0000259" key="1">
    <source>
        <dbReference type="Pfam" id="PF10263"/>
    </source>
</evidence>
<keyword evidence="2" id="KW-0378">Hydrolase</keyword>
<gene>
    <name evidence="2" type="ORF">F3059_09435</name>
</gene>
<dbReference type="RefSeq" id="WP_151168571.1">
    <property type="nucleotide sequence ID" value="NZ_WACR01000007.1"/>
</dbReference>